<evidence type="ECO:0000313" key="1">
    <source>
        <dbReference type="EMBL" id="KAK8889913.1"/>
    </source>
</evidence>
<name>A0ABR2KFJ8_9EUKA</name>
<comment type="caution">
    <text evidence="1">The sequence shown here is derived from an EMBL/GenBank/DDBJ whole genome shotgun (WGS) entry which is preliminary data.</text>
</comment>
<sequence>MFLSGACANRILKTVLPDITLSSMGLMDLNNGILSFLTKITNNIAPLVEMNSSEVELALPKFLPENLIESAKKAASEAEKKFTESGSHISKCVEPEFPLEDLLTRVRDAYHSVIVNENSIVYMAACIEVAVAEFLRVAGEHAKSQNRNQISRNDVKWTLSNDYEIGPCFQD</sequence>
<dbReference type="InterPro" id="IPR009072">
    <property type="entry name" value="Histone-fold"/>
</dbReference>
<dbReference type="EMBL" id="JAPFFF010000005">
    <property type="protein sequence ID" value="KAK8889913.1"/>
    <property type="molecule type" value="Genomic_DNA"/>
</dbReference>
<organism evidence="1 2">
    <name type="scientific">Tritrichomonas musculus</name>
    <dbReference type="NCBI Taxonomy" id="1915356"/>
    <lineage>
        <taxon>Eukaryota</taxon>
        <taxon>Metamonada</taxon>
        <taxon>Parabasalia</taxon>
        <taxon>Tritrichomonadida</taxon>
        <taxon>Tritrichomonadidae</taxon>
        <taxon>Tritrichomonas</taxon>
    </lineage>
</organism>
<reference evidence="1 2" key="1">
    <citation type="submission" date="2024-04" db="EMBL/GenBank/DDBJ databases">
        <title>Tritrichomonas musculus Genome.</title>
        <authorList>
            <person name="Alves-Ferreira E."/>
            <person name="Grigg M."/>
            <person name="Lorenzi H."/>
            <person name="Galac M."/>
        </authorList>
    </citation>
    <scope>NUCLEOTIDE SEQUENCE [LARGE SCALE GENOMIC DNA]</scope>
    <source>
        <strain evidence="1 2">EAF2021</strain>
    </source>
</reference>
<gene>
    <name evidence="1" type="ORF">M9Y10_034668</name>
</gene>
<evidence type="ECO:0008006" key="3">
    <source>
        <dbReference type="Google" id="ProtNLM"/>
    </source>
</evidence>
<dbReference type="Proteomes" id="UP001470230">
    <property type="component" value="Unassembled WGS sequence"/>
</dbReference>
<keyword evidence="2" id="KW-1185">Reference proteome</keyword>
<protein>
    <recommendedName>
        <fullName evidence="3">Histone H2A/H2B/H3 domain-containing protein</fullName>
    </recommendedName>
</protein>
<accession>A0ABR2KFJ8</accession>
<proteinExistence type="predicted"/>
<dbReference type="SUPFAM" id="SSF47113">
    <property type="entry name" value="Histone-fold"/>
    <property type="match status" value="1"/>
</dbReference>
<evidence type="ECO:0000313" key="2">
    <source>
        <dbReference type="Proteomes" id="UP001470230"/>
    </source>
</evidence>
<dbReference type="Gene3D" id="1.10.20.10">
    <property type="entry name" value="Histone, subunit A"/>
    <property type="match status" value="1"/>
</dbReference>